<dbReference type="Pfam" id="PF02464">
    <property type="entry name" value="CinA"/>
    <property type="match status" value="1"/>
</dbReference>
<protein>
    <submittedName>
        <fullName evidence="2">CinA family protein</fullName>
    </submittedName>
</protein>
<proteinExistence type="predicted"/>
<sequence length="175" mass="19219">MNNKHSQAIVQTLLEKSNVEFLHKYLIDNGFTISCAESLTSGLVQLALSSQSGSSKYFVGGLTAYSIPMKVTLLGVDHEEAVRSNAVSEFVARQMVDGCTKLFSSDIAISTTGYAEPFTDDNGVDRKRQAFIGIKVNGDIIALEVTSEELQDKNRVEAQFYVVNKAIELLRNFIS</sequence>
<reference evidence="2 3" key="1">
    <citation type="submission" date="2019-09" db="EMBL/GenBank/DDBJ databases">
        <authorList>
            <person name="Kritzky A."/>
            <person name="Schelkanova E.Y."/>
            <person name="Alkhova Z.V."/>
            <person name="Smirnova N.I."/>
        </authorList>
    </citation>
    <scope>NUCLEOTIDE SEQUENCE [LARGE SCALE GENOMIC DNA]</scope>
    <source>
        <strain evidence="2 3">M1526</strain>
    </source>
</reference>
<dbReference type="AlphaFoldDB" id="A0A5B1C0G1"/>
<evidence type="ECO:0000313" key="2">
    <source>
        <dbReference type="EMBL" id="KAA1253170.1"/>
    </source>
</evidence>
<organism evidence="2 3">
    <name type="scientific">Vibrio cholerae</name>
    <dbReference type="NCBI Taxonomy" id="666"/>
    <lineage>
        <taxon>Bacteria</taxon>
        <taxon>Pseudomonadati</taxon>
        <taxon>Pseudomonadota</taxon>
        <taxon>Gammaproteobacteria</taxon>
        <taxon>Vibrionales</taxon>
        <taxon>Vibrionaceae</taxon>
        <taxon>Vibrio</taxon>
    </lineage>
</organism>
<dbReference type="NCBIfam" id="TIGR00199">
    <property type="entry name" value="PncC_domain"/>
    <property type="match status" value="1"/>
</dbReference>
<evidence type="ECO:0000259" key="1">
    <source>
        <dbReference type="Pfam" id="PF02464"/>
    </source>
</evidence>
<dbReference type="InterPro" id="IPR008136">
    <property type="entry name" value="CinA_C"/>
</dbReference>
<comment type="caution">
    <text evidence="2">The sequence shown here is derived from an EMBL/GenBank/DDBJ whole genome shotgun (WGS) entry which is preliminary data.</text>
</comment>
<dbReference type="SUPFAM" id="SSF142433">
    <property type="entry name" value="CinA-like"/>
    <property type="match status" value="1"/>
</dbReference>
<dbReference type="Gene3D" id="3.90.950.20">
    <property type="entry name" value="CinA-like"/>
    <property type="match status" value="1"/>
</dbReference>
<dbReference type="Proteomes" id="UP000323225">
    <property type="component" value="Unassembled WGS sequence"/>
</dbReference>
<accession>A0A5B1C0G1</accession>
<dbReference type="EMBL" id="VUAA01000027">
    <property type="protein sequence ID" value="KAA1253170.1"/>
    <property type="molecule type" value="Genomic_DNA"/>
</dbReference>
<name>A0A5B1C0G1_VIBCL</name>
<feature type="domain" description="CinA C-terminal" evidence="1">
    <location>
        <begin position="19"/>
        <end position="173"/>
    </location>
</feature>
<gene>
    <name evidence="2" type="ORF">F0M16_19230</name>
</gene>
<dbReference type="InterPro" id="IPR036653">
    <property type="entry name" value="CinA-like_C"/>
</dbReference>
<evidence type="ECO:0000313" key="3">
    <source>
        <dbReference type="Proteomes" id="UP000323225"/>
    </source>
</evidence>